<dbReference type="Proteomes" id="UP001497392">
    <property type="component" value="Unassembled WGS sequence"/>
</dbReference>
<evidence type="ECO:0000256" key="6">
    <source>
        <dbReference type="ARBA" id="ARBA00022989"/>
    </source>
</evidence>
<evidence type="ECO:0000256" key="8">
    <source>
        <dbReference type="ARBA" id="ARBA00023136"/>
    </source>
</evidence>
<keyword evidence="8 9" id="KW-0472">Membrane</keyword>
<feature type="repeat" description="Solcar" evidence="9">
    <location>
        <begin position="206"/>
        <end position="293"/>
    </location>
</feature>
<evidence type="ECO:0000256" key="4">
    <source>
        <dbReference type="ARBA" id="ARBA00022692"/>
    </source>
</evidence>
<evidence type="ECO:0000256" key="1">
    <source>
        <dbReference type="ARBA" id="ARBA00004225"/>
    </source>
</evidence>
<keyword evidence="7" id="KW-0496">Mitochondrion</keyword>
<dbReference type="PROSITE" id="PS50920">
    <property type="entry name" value="SOLCAR"/>
    <property type="match status" value="3"/>
</dbReference>
<dbReference type="InterPro" id="IPR050567">
    <property type="entry name" value="Mitochondrial_Carrier"/>
</dbReference>
<keyword evidence="5" id="KW-0677">Repeat</keyword>
<evidence type="ECO:0000256" key="7">
    <source>
        <dbReference type="ARBA" id="ARBA00023128"/>
    </source>
</evidence>
<feature type="repeat" description="Solcar" evidence="9">
    <location>
        <begin position="96"/>
        <end position="186"/>
    </location>
</feature>
<organism evidence="11 12">
    <name type="scientific">Coccomyxa viridis</name>
    <dbReference type="NCBI Taxonomy" id="1274662"/>
    <lineage>
        <taxon>Eukaryota</taxon>
        <taxon>Viridiplantae</taxon>
        <taxon>Chlorophyta</taxon>
        <taxon>core chlorophytes</taxon>
        <taxon>Trebouxiophyceae</taxon>
        <taxon>Trebouxiophyceae incertae sedis</taxon>
        <taxon>Coccomyxaceae</taxon>
        <taxon>Coccomyxa</taxon>
    </lineage>
</organism>
<dbReference type="InterPro" id="IPR023395">
    <property type="entry name" value="MCP_dom_sf"/>
</dbReference>
<keyword evidence="6" id="KW-1133">Transmembrane helix</keyword>
<dbReference type="PANTHER" id="PTHR45624">
    <property type="entry name" value="MITOCHONDRIAL BASIC AMINO ACIDS TRANSPORTER-RELATED"/>
    <property type="match status" value="1"/>
</dbReference>
<protein>
    <submittedName>
        <fullName evidence="11">G13273 protein</fullName>
    </submittedName>
</protein>
<dbReference type="SUPFAM" id="SSF103506">
    <property type="entry name" value="Mitochondrial carrier"/>
    <property type="match status" value="1"/>
</dbReference>
<dbReference type="Gene3D" id="1.50.40.10">
    <property type="entry name" value="Mitochondrial carrier domain"/>
    <property type="match status" value="2"/>
</dbReference>
<evidence type="ECO:0000313" key="12">
    <source>
        <dbReference type="Proteomes" id="UP001497392"/>
    </source>
</evidence>
<evidence type="ECO:0000256" key="9">
    <source>
        <dbReference type="PROSITE-ProRule" id="PRU00282"/>
    </source>
</evidence>
<keyword evidence="4 9" id="KW-0812">Transmembrane</keyword>
<reference evidence="11 12" key="1">
    <citation type="submission" date="2024-06" db="EMBL/GenBank/DDBJ databases">
        <authorList>
            <person name="Kraege A."/>
            <person name="Thomma B."/>
        </authorList>
    </citation>
    <scope>NUCLEOTIDE SEQUENCE [LARGE SCALE GENOMIC DNA]</scope>
</reference>
<name>A0ABP1GF00_9CHLO</name>
<sequence>MSQNYAAEYVAGAIAGSANVLSGYAFDTCKVRLQASPPSTYRNAWHCFRSILQYEGVRGMYRGVSAPLIGGALETGVNYAVYTYMLRTLGTDVRRPDLVSVAVSAGTAGVVLSPLLSPFELVKCRMQMASLSRTQRPAYSTPWACFQDLLRTEGLKGMTRGIGATMARETPGNALFFVIYEGLRRVVPGRPASAAPSGEGFLAILGDAASSMICGGAAGTIMWATVLPIDAAKTRLQTATPGSPRDVGVIRNLQMMYREGGLGTLYAGIRPTLIRAFPANAAQWLAWEIAMRAYHRSGSDKSAE</sequence>
<dbReference type="PANTHER" id="PTHR45624:SF12">
    <property type="entry name" value="MITOCHONDRIAL ORNITHINE TRANSPORTER 1"/>
    <property type="match status" value="1"/>
</dbReference>
<accession>A0ABP1GF00</accession>
<dbReference type="InterPro" id="IPR018108">
    <property type="entry name" value="MCP_transmembrane"/>
</dbReference>
<gene>
    <name evidence="11" type="primary">g13273</name>
    <name evidence="11" type="ORF">VP750_LOCUS11768</name>
</gene>
<comment type="caution">
    <text evidence="11">The sequence shown here is derived from an EMBL/GenBank/DDBJ whole genome shotgun (WGS) entry which is preliminary data.</text>
</comment>
<evidence type="ECO:0000256" key="2">
    <source>
        <dbReference type="ARBA" id="ARBA00006375"/>
    </source>
</evidence>
<dbReference type="Pfam" id="PF00153">
    <property type="entry name" value="Mito_carr"/>
    <property type="match status" value="3"/>
</dbReference>
<dbReference type="EMBL" id="CAXHTA020000021">
    <property type="protein sequence ID" value="CAL5229862.1"/>
    <property type="molecule type" value="Genomic_DNA"/>
</dbReference>
<proteinExistence type="inferred from homology"/>
<evidence type="ECO:0000313" key="11">
    <source>
        <dbReference type="EMBL" id="CAL5229862.1"/>
    </source>
</evidence>
<keyword evidence="12" id="KW-1185">Reference proteome</keyword>
<evidence type="ECO:0000256" key="3">
    <source>
        <dbReference type="ARBA" id="ARBA00022448"/>
    </source>
</evidence>
<comment type="subcellular location">
    <subcellularLocation>
        <location evidence="1">Mitochondrion membrane</location>
        <topology evidence="1">Multi-pass membrane protein</topology>
    </subcellularLocation>
</comment>
<evidence type="ECO:0000256" key="5">
    <source>
        <dbReference type="ARBA" id="ARBA00022737"/>
    </source>
</evidence>
<comment type="similarity">
    <text evidence="2 10">Belongs to the mitochondrial carrier (TC 2.A.29) family.</text>
</comment>
<keyword evidence="3 10" id="KW-0813">Transport</keyword>
<feature type="repeat" description="Solcar" evidence="9">
    <location>
        <begin position="3"/>
        <end position="88"/>
    </location>
</feature>
<evidence type="ECO:0000256" key="10">
    <source>
        <dbReference type="RuleBase" id="RU000488"/>
    </source>
</evidence>